<organism evidence="2 3">
    <name type="scientific">Sphingomonas immobilis</name>
    <dbReference type="NCBI Taxonomy" id="3063997"/>
    <lineage>
        <taxon>Bacteria</taxon>
        <taxon>Pseudomonadati</taxon>
        <taxon>Pseudomonadota</taxon>
        <taxon>Alphaproteobacteria</taxon>
        <taxon>Sphingomonadales</taxon>
        <taxon>Sphingomonadaceae</taxon>
        <taxon>Sphingomonas</taxon>
    </lineage>
</organism>
<keyword evidence="1" id="KW-0732">Signal</keyword>
<proteinExistence type="predicted"/>
<dbReference type="SUPFAM" id="SSF56935">
    <property type="entry name" value="Porins"/>
    <property type="match status" value="1"/>
</dbReference>
<sequence length="470" mass="48775">MRGITKLLTASCAVALLAAATPAFAQDDATSALLLRLKEKGILTEAEYNDLIARKAPPAPVAVTTNASADPQATAAAQLDEKRMVRMTESGVGMEFAGVTLKFSGQVNGFYVHDSPDKRTVGTTVVGGLANVGTQNSSAIRNGLLPGNFGVDVSTNQGGWDVAAHFGFYPGINSNSYAGNGANAPGAPYALATSGIDARQTYLTIGKPQLGTLKLGRDIGLFGSDAILNDITLLAVGSSGNNAGPSNTSLGRIGTGYLYTDFQPQITYTSPKFAGFQASVGVFQPLSTLTGGAEVNGTPGFQGKITYDFKADQFSGHLWASGISQRHDGFAGTPSYTGSGFDVGAKLSYGPISAVGYYYRGSGLGTTALFVFSTDALGRKRDSDGFYAQATATFGKFTLGGSYGQSKLYLAPGEINPTLLSKNSSWVAQARYGLTSWVTLIGEYTHTDSDAQGTNTARSNALAAGAILFF</sequence>
<accession>A0ABT9A3W5</accession>
<comment type="caution">
    <text evidence="2">The sequence shown here is derived from an EMBL/GenBank/DDBJ whole genome shotgun (WGS) entry which is preliminary data.</text>
</comment>
<dbReference type="Proteomes" id="UP001176468">
    <property type="component" value="Unassembled WGS sequence"/>
</dbReference>
<dbReference type="InterPro" id="IPR023614">
    <property type="entry name" value="Porin_dom_sf"/>
</dbReference>
<gene>
    <name evidence="2" type="ORF">Q5H94_16345</name>
</gene>
<keyword evidence="3" id="KW-1185">Reference proteome</keyword>
<feature type="chain" id="PRO_5047061398" evidence="1">
    <location>
        <begin position="26"/>
        <end position="470"/>
    </location>
</feature>
<dbReference type="EMBL" id="JAUQSZ010000012">
    <property type="protein sequence ID" value="MDO7843905.1"/>
    <property type="molecule type" value="Genomic_DNA"/>
</dbReference>
<name>A0ABT9A3W5_9SPHN</name>
<dbReference type="RefSeq" id="WP_304562361.1">
    <property type="nucleotide sequence ID" value="NZ_JAUQSZ010000012.1"/>
</dbReference>
<reference evidence="2" key="1">
    <citation type="submission" date="2023-07" db="EMBL/GenBank/DDBJ databases">
        <authorList>
            <person name="Kim M.K."/>
        </authorList>
    </citation>
    <scope>NUCLEOTIDE SEQUENCE</scope>
    <source>
        <strain evidence="2">CA1-15</strain>
    </source>
</reference>
<evidence type="ECO:0000313" key="3">
    <source>
        <dbReference type="Proteomes" id="UP001176468"/>
    </source>
</evidence>
<feature type="signal peptide" evidence="1">
    <location>
        <begin position="1"/>
        <end position="25"/>
    </location>
</feature>
<protein>
    <submittedName>
        <fullName evidence="2">Porin</fullName>
    </submittedName>
</protein>
<evidence type="ECO:0000256" key="1">
    <source>
        <dbReference type="SAM" id="SignalP"/>
    </source>
</evidence>
<dbReference type="Gene3D" id="2.40.160.10">
    <property type="entry name" value="Porin"/>
    <property type="match status" value="1"/>
</dbReference>
<evidence type="ECO:0000313" key="2">
    <source>
        <dbReference type="EMBL" id="MDO7843905.1"/>
    </source>
</evidence>